<dbReference type="EMBL" id="MU001679">
    <property type="protein sequence ID" value="KAF2457941.1"/>
    <property type="molecule type" value="Genomic_DNA"/>
</dbReference>
<name>A0A6A6P1N1_9PEZI</name>
<organism evidence="2 3">
    <name type="scientific">Lineolata rhizophorae</name>
    <dbReference type="NCBI Taxonomy" id="578093"/>
    <lineage>
        <taxon>Eukaryota</taxon>
        <taxon>Fungi</taxon>
        <taxon>Dikarya</taxon>
        <taxon>Ascomycota</taxon>
        <taxon>Pezizomycotina</taxon>
        <taxon>Dothideomycetes</taxon>
        <taxon>Dothideomycetes incertae sedis</taxon>
        <taxon>Lineolatales</taxon>
        <taxon>Lineolataceae</taxon>
        <taxon>Lineolata</taxon>
    </lineage>
</organism>
<evidence type="ECO:0000313" key="2">
    <source>
        <dbReference type="EMBL" id="KAF2457941.1"/>
    </source>
</evidence>
<accession>A0A6A6P1N1</accession>
<evidence type="ECO:0000256" key="1">
    <source>
        <dbReference type="SAM" id="MobiDB-lite"/>
    </source>
</evidence>
<gene>
    <name evidence="2" type="ORF">BDY21DRAFT_343203</name>
</gene>
<reference evidence="2" key="1">
    <citation type="journal article" date="2020" name="Stud. Mycol.">
        <title>101 Dothideomycetes genomes: a test case for predicting lifestyles and emergence of pathogens.</title>
        <authorList>
            <person name="Haridas S."/>
            <person name="Albert R."/>
            <person name="Binder M."/>
            <person name="Bloem J."/>
            <person name="Labutti K."/>
            <person name="Salamov A."/>
            <person name="Andreopoulos B."/>
            <person name="Baker S."/>
            <person name="Barry K."/>
            <person name="Bills G."/>
            <person name="Bluhm B."/>
            <person name="Cannon C."/>
            <person name="Castanera R."/>
            <person name="Culley D."/>
            <person name="Daum C."/>
            <person name="Ezra D."/>
            <person name="Gonzalez J."/>
            <person name="Henrissat B."/>
            <person name="Kuo A."/>
            <person name="Liang C."/>
            <person name="Lipzen A."/>
            <person name="Lutzoni F."/>
            <person name="Magnuson J."/>
            <person name="Mondo S."/>
            <person name="Nolan M."/>
            <person name="Ohm R."/>
            <person name="Pangilinan J."/>
            <person name="Park H.-J."/>
            <person name="Ramirez L."/>
            <person name="Alfaro M."/>
            <person name="Sun H."/>
            <person name="Tritt A."/>
            <person name="Yoshinaga Y."/>
            <person name="Zwiers L.-H."/>
            <person name="Turgeon B."/>
            <person name="Goodwin S."/>
            <person name="Spatafora J."/>
            <person name="Crous P."/>
            <person name="Grigoriev I."/>
        </authorList>
    </citation>
    <scope>NUCLEOTIDE SEQUENCE</scope>
    <source>
        <strain evidence="2">ATCC 16933</strain>
    </source>
</reference>
<proteinExistence type="predicted"/>
<evidence type="ECO:0000313" key="3">
    <source>
        <dbReference type="Proteomes" id="UP000799766"/>
    </source>
</evidence>
<dbReference type="AlphaFoldDB" id="A0A6A6P1N1"/>
<feature type="region of interest" description="Disordered" evidence="1">
    <location>
        <begin position="41"/>
        <end position="61"/>
    </location>
</feature>
<protein>
    <submittedName>
        <fullName evidence="2">Uncharacterized protein</fullName>
    </submittedName>
</protein>
<sequence length="61" mass="6567">MHASRIACQRTSNMEYGAYSGQGARAFLVCGEHANIRHAAQPATPVGRLPTAACSTHREQK</sequence>
<keyword evidence="3" id="KW-1185">Reference proteome</keyword>
<dbReference type="Proteomes" id="UP000799766">
    <property type="component" value="Unassembled WGS sequence"/>
</dbReference>